<evidence type="ECO:0000313" key="2">
    <source>
        <dbReference type="EMBL" id="TQD96931.1"/>
    </source>
</evidence>
<feature type="region of interest" description="Disordered" evidence="1">
    <location>
        <begin position="1"/>
        <end position="63"/>
    </location>
</feature>
<evidence type="ECO:0000313" key="3">
    <source>
        <dbReference type="Proteomes" id="UP000315295"/>
    </source>
</evidence>
<dbReference type="AlphaFoldDB" id="A0A540MDX4"/>
<protein>
    <submittedName>
        <fullName evidence="2">Uncharacterized protein</fullName>
    </submittedName>
</protein>
<reference evidence="2 3" key="1">
    <citation type="journal article" date="2019" name="G3 (Bethesda)">
        <title>Sequencing of a Wild Apple (Malus baccata) Genome Unravels the Differences Between Cultivated and Wild Apple Species Regarding Disease Resistance and Cold Tolerance.</title>
        <authorList>
            <person name="Chen X."/>
        </authorList>
    </citation>
    <scope>NUCLEOTIDE SEQUENCE [LARGE SCALE GENOMIC DNA]</scope>
    <source>
        <strain evidence="3">cv. Shandingzi</strain>
        <tissue evidence="2">Leaves</tissue>
    </source>
</reference>
<dbReference type="STRING" id="106549.A0A540MDX4"/>
<name>A0A540MDX4_MALBA</name>
<dbReference type="Proteomes" id="UP000315295">
    <property type="component" value="Unassembled WGS sequence"/>
</dbReference>
<dbReference type="EMBL" id="VIEB01000282">
    <property type="protein sequence ID" value="TQD96931.1"/>
    <property type="molecule type" value="Genomic_DNA"/>
</dbReference>
<dbReference type="PANTHER" id="PTHR34191:SF9">
    <property type="entry name" value="F6D8.10"/>
    <property type="match status" value="1"/>
</dbReference>
<organism evidence="2 3">
    <name type="scientific">Malus baccata</name>
    <name type="common">Siberian crab apple</name>
    <name type="synonym">Pyrus baccata</name>
    <dbReference type="NCBI Taxonomy" id="106549"/>
    <lineage>
        <taxon>Eukaryota</taxon>
        <taxon>Viridiplantae</taxon>
        <taxon>Streptophyta</taxon>
        <taxon>Embryophyta</taxon>
        <taxon>Tracheophyta</taxon>
        <taxon>Spermatophyta</taxon>
        <taxon>Magnoliopsida</taxon>
        <taxon>eudicotyledons</taxon>
        <taxon>Gunneridae</taxon>
        <taxon>Pentapetalae</taxon>
        <taxon>rosids</taxon>
        <taxon>fabids</taxon>
        <taxon>Rosales</taxon>
        <taxon>Rosaceae</taxon>
        <taxon>Amygdaloideae</taxon>
        <taxon>Maleae</taxon>
        <taxon>Malus</taxon>
    </lineage>
</organism>
<feature type="compositionally biased region" description="Low complexity" evidence="1">
    <location>
        <begin position="44"/>
        <end position="63"/>
    </location>
</feature>
<evidence type="ECO:0000256" key="1">
    <source>
        <dbReference type="SAM" id="MobiDB-lite"/>
    </source>
</evidence>
<comment type="caution">
    <text evidence="2">The sequence shown here is derived from an EMBL/GenBank/DDBJ whole genome shotgun (WGS) entry which is preliminary data.</text>
</comment>
<feature type="compositionally biased region" description="Polar residues" evidence="1">
    <location>
        <begin position="18"/>
        <end position="28"/>
    </location>
</feature>
<accession>A0A540MDX4</accession>
<dbReference type="PANTHER" id="PTHR34191">
    <property type="entry name" value="LATE EMBRYOGENESIS ABUNDANT PROTEIN (LEA) FAMILY PROTEIN"/>
    <property type="match status" value="1"/>
</dbReference>
<gene>
    <name evidence="2" type="ORF">C1H46_017411</name>
</gene>
<feature type="compositionally biased region" description="Polar residues" evidence="1">
    <location>
        <begin position="1"/>
        <end position="10"/>
    </location>
</feature>
<keyword evidence="3" id="KW-1185">Reference proteome</keyword>
<sequence>MASNQNQNLSHKAGELTGQAQTSEQVRNMAQGAADAVKNTLGMNNPNDPSNQNNTPSNPSTRI</sequence>
<dbReference type="InterPro" id="IPR039624">
    <property type="entry name" value="LEA1/2/D7/KIN2"/>
</dbReference>
<proteinExistence type="predicted"/>